<comment type="similarity">
    <text evidence="2">Belongs to the major facilitator superfamily. Sugar transporter (TC 2.A.1.1) family.</text>
</comment>
<feature type="transmembrane region" description="Helical" evidence="7">
    <location>
        <begin position="277"/>
        <end position="296"/>
    </location>
</feature>
<evidence type="ECO:0000313" key="10">
    <source>
        <dbReference type="Proteomes" id="UP001174208"/>
    </source>
</evidence>
<evidence type="ECO:0000256" key="7">
    <source>
        <dbReference type="SAM" id="Phobius"/>
    </source>
</evidence>
<feature type="transmembrane region" description="Helical" evidence="7">
    <location>
        <begin position="166"/>
        <end position="184"/>
    </location>
</feature>
<dbReference type="PROSITE" id="PS50850">
    <property type="entry name" value="MFS"/>
    <property type="match status" value="1"/>
</dbReference>
<feature type="region of interest" description="Disordered" evidence="6">
    <location>
        <begin position="422"/>
        <end position="451"/>
    </location>
</feature>
<feature type="transmembrane region" description="Helical" evidence="7">
    <location>
        <begin position="394"/>
        <end position="413"/>
    </location>
</feature>
<feature type="compositionally biased region" description="Low complexity" evidence="6">
    <location>
        <begin position="434"/>
        <end position="451"/>
    </location>
</feature>
<sequence length="451" mass="47704">MTTEQRRRSIIRRINLSAAWGEGLDGFDLGVLSVVLPALTTALGLSPVEAGLIGASSLIGIFVGAPLAGWLTDRFGRQRMFTIDILCFIVLGALQAIVTEPWQLFIVRVLLGVAIGAEYAIGAAMLAEFAPNRNRGRRLSALLVCWYGGFLVAVVVAYAMTAGGLSWRWILATSVIPAVGAWIVRLGVPESPRWLLGHGRRAEADRIVERDLGRDYVEREGIMAEREASGGYRELLRGENLRRLLFISVFWACNVAPYFAIFTFAPVVLESLHLSDPAWGTIGVNGLATVGALVGALTIEHVGRRKQLIPPFWIMAAALAVVGIWSGAPVWVTIVCFAVFAFFNALQGNLSAVYPIEIMPTEVRSSAVGVAAAASRIGAAAGTFLLPIGIDTIGTGWCMVIAAVICVIGALVSQVMAPETTGKTLNETSDTSSGATAKSPAKAEAGAGAGA</sequence>
<evidence type="ECO:0000256" key="3">
    <source>
        <dbReference type="ARBA" id="ARBA00022692"/>
    </source>
</evidence>
<feature type="transmembrane region" description="Helical" evidence="7">
    <location>
        <begin position="105"/>
        <end position="127"/>
    </location>
</feature>
<dbReference type="SUPFAM" id="SSF103473">
    <property type="entry name" value="MFS general substrate transporter"/>
    <property type="match status" value="1"/>
</dbReference>
<dbReference type="Pfam" id="PF00083">
    <property type="entry name" value="Sugar_tr"/>
    <property type="match status" value="1"/>
</dbReference>
<protein>
    <submittedName>
        <fullName evidence="9">MFS transporter</fullName>
    </submittedName>
</protein>
<feature type="compositionally biased region" description="Polar residues" evidence="6">
    <location>
        <begin position="422"/>
        <end position="433"/>
    </location>
</feature>
<evidence type="ECO:0000256" key="1">
    <source>
        <dbReference type="ARBA" id="ARBA00004651"/>
    </source>
</evidence>
<evidence type="ECO:0000256" key="6">
    <source>
        <dbReference type="SAM" id="MobiDB-lite"/>
    </source>
</evidence>
<comment type="caution">
    <text evidence="9">The sequence shown here is derived from an EMBL/GenBank/DDBJ whole genome shotgun (WGS) entry which is preliminary data.</text>
</comment>
<dbReference type="Proteomes" id="UP001174208">
    <property type="component" value="Unassembled WGS sequence"/>
</dbReference>
<proteinExistence type="inferred from homology"/>
<evidence type="ECO:0000313" key="9">
    <source>
        <dbReference type="EMBL" id="MDN4613223.1"/>
    </source>
</evidence>
<feature type="transmembrane region" description="Helical" evidence="7">
    <location>
        <begin position="308"/>
        <end position="325"/>
    </location>
</feature>
<accession>A0ABT8K6Y8</accession>
<feature type="transmembrane region" description="Helical" evidence="7">
    <location>
        <begin position="366"/>
        <end position="388"/>
    </location>
</feature>
<dbReference type="InterPro" id="IPR005828">
    <property type="entry name" value="MFS_sugar_transport-like"/>
</dbReference>
<reference evidence="9" key="1">
    <citation type="submission" date="2023-06" db="EMBL/GenBank/DDBJ databases">
        <title>MT1 and MT2 Draft Genomes of Novel Species.</title>
        <authorList>
            <person name="Venkateswaran K."/>
        </authorList>
    </citation>
    <scope>NUCLEOTIDE SEQUENCE</scope>
    <source>
        <strain evidence="9">F6_8S_P_1B</strain>
    </source>
</reference>
<dbReference type="EMBL" id="JAROCF010000001">
    <property type="protein sequence ID" value="MDN4613223.1"/>
    <property type="molecule type" value="Genomic_DNA"/>
</dbReference>
<feature type="transmembrane region" description="Helical" evidence="7">
    <location>
        <begin position="331"/>
        <end position="354"/>
    </location>
</feature>
<dbReference type="RefSeq" id="WP_301212703.1">
    <property type="nucleotide sequence ID" value="NZ_JAROCF010000001.1"/>
</dbReference>
<keyword evidence="3 7" id="KW-0812">Transmembrane</keyword>
<evidence type="ECO:0000259" key="8">
    <source>
        <dbReference type="PROSITE" id="PS50850"/>
    </source>
</evidence>
<feature type="transmembrane region" description="Helical" evidence="7">
    <location>
        <begin position="244"/>
        <end position="265"/>
    </location>
</feature>
<dbReference type="InterPro" id="IPR020846">
    <property type="entry name" value="MFS_dom"/>
</dbReference>
<gene>
    <name evidence="9" type="ORF">P5G50_02055</name>
</gene>
<evidence type="ECO:0000256" key="2">
    <source>
        <dbReference type="ARBA" id="ARBA00010992"/>
    </source>
</evidence>
<feature type="transmembrane region" description="Helical" evidence="7">
    <location>
        <begin position="139"/>
        <end position="160"/>
    </location>
</feature>
<organism evidence="9 10">
    <name type="scientific">Leifsonia williamsii</name>
    <dbReference type="NCBI Taxonomy" id="3035919"/>
    <lineage>
        <taxon>Bacteria</taxon>
        <taxon>Bacillati</taxon>
        <taxon>Actinomycetota</taxon>
        <taxon>Actinomycetes</taxon>
        <taxon>Micrococcales</taxon>
        <taxon>Microbacteriaceae</taxon>
        <taxon>Leifsonia</taxon>
    </lineage>
</organism>
<feature type="domain" description="Major facilitator superfamily (MFS) profile" evidence="8">
    <location>
        <begin position="14"/>
        <end position="421"/>
    </location>
</feature>
<name>A0ABT8K6Y8_9MICO</name>
<evidence type="ECO:0000256" key="5">
    <source>
        <dbReference type="ARBA" id="ARBA00023136"/>
    </source>
</evidence>
<dbReference type="CDD" id="cd17316">
    <property type="entry name" value="MFS_SV2_like"/>
    <property type="match status" value="1"/>
</dbReference>
<keyword evidence="4 7" id="KW-1133">Transmembrane helix</keyword>
<feature type="transmembrane region" description="Helical" evidence="7">
    <location>
        <begin position="50"/>
        <end position="69"/>
    </location>
</feature>
<evidence type="ECO:0000256" key="4">
    <source>
        <dbReference type="ARBA" id="ARBA00022989"/>
    </source>
</evidence>
<dbReference type="InterPro" id="IPR050360">
    <property type="entry name" value="MFS_Sugar_Transporters"/>
</dbReference>
<dbReference type="PANTHER" id="PTHR48022:SF2">
    <property type="entry name" value="PLASTIDIC GLUCOSE TRANSPORTER 4"/>
    <property type="match status" value="1"/>
</dbReference>
<dbReference type="Gene3D" id="1.20.1250.20">
    <property type="entry name" value="MFS general substrate transporter like domains"/>
    <property type="match status" value="1"/>
</dbReference>
<dbReference type="InterPro" id="IPR036259">
    <property type="entry name" value="MFS_trans_sf"/>
</dbReference>
<comment type="subcellular location">
    <subcellularLocation>
        <location evidence="1">Cell membrane</location>
        <topology evidence="1">Multi-pass membrane protein</topology>
    </subcellularLocation>
</comment>
<keyword evidence="10" id="KW-1185">Reference proteome</keyword>
<feature type="transmembrane region" description="Helical" evidence="7">
    <location>
        <begin position="81"/>
        <end position="99"/>
    </location>
</feature>
<dbReference type="PANTHER" id="PTHR48022">
    <property type="entry name" value="PLASTIDIC GLUCOSE TRANSPORTER 4"/>
    <property type="match status" value="1"/>
</dbReference>
<feature type="transmembrane region" description="Helical" evidence="7">
    <location>
        <begin position="20"/>
        <end position="44"/>
    </location>
</feature>
<keyword evidence="5 7" id="KW-0472">Membrane</keyword>